<evidence type="ECO:0000313" key="4">
    <source>
        <dbReference type="Proteomes" id="UP001056588"/>
    </source>
</evidence>
<dbReference type="Proteomes" id="UP001056588">
    <property type="component" value="Chromosome"/>
</dbReference>
<sequence>MKVVNPNAPDEYKYEMDYRNIPREYLNPRIPKGRGKVKWAPFATIPEQHERLKQYTEDQNKIDKQQLSDHQLSEINDKLAYKMFHDPQIEVSYFEGGYIRKINGFIHKVDTHEQSLHLYEETGLIKIKLSEITEITEIK</sequence>
<evidence type="ECO:0000313" key="3">
    <source>
        <dbReference type="Proteomes" id="UP000223828"/>
    </source>
</evidence>
<reference evidence="2" key="4">
    <citation type="submission" date="2022-03" db="EMBL/GenBank/DDBJ databases">
        <title>Complete Genome Sequence of Staphylococcus edaphicus strain CCM 8731.</title>
        <authorList>
            <person name="Rimmer C.O."/>
            <person name="Thomas J.C."/>
        </authorList>
    </citation>
    <scope>NUCLEOTIDE SEQUENCE</scope>
    <source>
        <strain evidence="2">CCM 8731</strain>
    </source>
</reference>
<dbReference type="EMBL" id="MRZN01000014">
    <property type="protein sequence ID" value="PHK49320.1"/>
    <property type="molecule type" value="Genomic_DNA"/>
</dbReference>
<dbReference type="PANTHER" id="PTHR40051">
    <property type="entry name" value="IG HYPOTHETICAL 15966"/>
    <property type="match status" value="1"/>
</dbReference>
<dbReference type="Proteomes" id="UP000223828">
    <property type="component" value="Unassembled WGS sequence"/>
</dbReference>
<protein>
    <submittedName>
        <fullName evidence="2">YolD-like family protein</fullName>
    </submittedName>
</protein>
<dbReference type="AlphaFoldDB" id="A0A2C6WJP3"/>
<dbReference type="EMBL" id="CP093217">
    <property type="protein sequence ID" value="UQW80975.1"/>
    <property type="molecule type" value="Genomic_DNA"/>
</dbReference>
<dbReference type="PANTHER" id="PTHR40051:SF1">
    <property type="entry name" value="YOLD-LIKE FAMILY PROTEIN"/>
    <property type="match status" value="1"/>
</dbReference>
<name>A0A2C6WJP3_9STAP</name>
<organism evidence="1 3">
    <name type="scientific">Staphylococcus edaphicus</name>
    <dbReference type="NCBI Taxonomy" id="1955013"/>
    <lineage>
        <taxon>Bacteria</taxon>
        <taxon>Bacillati</taxon>
        <taxon>Bacillota</taxon>
        <taxon>Bacilli</taxon>
        <taxon>Bacillales</taxon>
        <taxon>Staphylococcaceae</taxon>
        <taxon>Staphylococcus</taxon>
    </lineage>
</organism>
<keyword evidence="4" id="KW-1185">Reference proteome</keyword>
<evidence type="ECO:0000313" key="1">
    <source>
        <dbReference type="EMBL" id="PHK49320.1"/>
    </source>
</evidence>
<dbReference type="Pfam" id="PF08863">
    <property type="entry name" value="YolD"/>
    <property type="match status" value="1"/>
</dbReference>
<dbReference type="InterPro" id="IPR014962">
    <property type="entry name" value="YolD"/>
</dbReference>
<reference evidence="1" key="3">
    <citation type="submission" date="2017-10" db="EMBL/GenBank/DDBJ databases">
        <authorList>
            <person name="Vrbovska V."/>
            <person name="Kovarovic V."/>
            <person name="Indrakova A."/>
        </authorList>
    </citation>
    <scope>NUCLEOTIDE SEQUENCE</scope>
    <source>
        <strain evidence="1">CCM 8730</strain>
    </source>
</reference>
<reference evidence="3" key="2">
    <citation type="submission" date="2017-10" db="EMBL/GenBank/DDBJ databases">
        <title>Staphylococcus edaphicus sp. nov., isolated in Antarctica, harbouring mecC gene and genomic islands essential in adaptation to extreme environment.</title>
        <authorList>
            <person name="Pantucek R."/>
            <person name="Sedlacek I."/>
            <person name="Indrakova A."/>
            <person name="Vrbovska V."/>
            <person name="Maslanova I."/>
            <person name="Kovarovic V."/>
            <person name="Svec P."/>
            <person name="Kralova S."/>
            <person name="Kristofova L."/>
            <person name="Keklakova J."/>
            <person name="Petras P."/>
            <person name="Doskar J."/>
        </authorList>
    </citation>
    <scope>NUCLEOTIDE SEQUENCE [LARGE SCALE GENOMIC DNA]</scope>
    <source>
        <strain evidence="3">CCM 5085</strain>
    </source>
</reference>
<reference evidence="1" key="1">
    <citation type="journal article" date="2017" name="Appl. Environ. Microbiol.">
        <title>Staphylococcus edaphicus sp. nov., isolated in Antarctica, harbours mecC gene and genomic islands with suspected role in adaptation to extreme environment.</title>
        <authorList>
            <person name="Pantucek R."/>
            <person name="Sedlacek I."/>
            <person name="Indrakova A."/>
            <person name="Vrbovska V."/>
            <person name="Maslanova I."/>
            <person name="Kovarovic V."/>
            <person name="Svec P."/>
            <person name="Kralova S."/>
            <person name="Kristofova L."/>
            <person name="Keklakova J."/>
            <person name="Petras P."/>
            <person name="Doskar J."/>
        </authorList>
    </citation>
    <scope>NUCLEOTIDE SEQUENCE</scope>
    <source>
        <strain evidence="1">CCM 8730</strain>
    </source>
</reference>
<proteinExistence type="predicted"/>
<dbReference type="OrthoDB" id="2390144at2"/>
<gene>
    <name evidence="1" type="ORF">BTJ66_09115</name>
    <name evidence="2" type="ORF">MNY58_10360</name>
</gene>
<accession>A0A2C6WJP3</accession>
<evidence type="ECO:0000313" key="2">
    <source>
        <dbReference type="EMBL" id="UQW80975.1"/>
    </source>
</evidence>
<dbReference type="RefSeq" id="WP_099090655.1">
    <property type="nucleotide sequence ID" value="NZ_CP093217.1"/>
</dbReference>